<reference evidence="2 3" key="1">
    <citation type="submission" date="2018-08" db="EMBL/GenBank/DDBJ databases">
        <title>A genome reference for cultivated species of the human gut microbiota.</title>
        <authorList>
            <person name="Zou Y."/>
            <person name="Xue W."/>
            <person name="Luo G."/>
        </authorList>
    </citation>
    <scope>NUCLEOTIDE SEQUENCE [LARGE SCALE GENOMIC DNA]</scope>
    <source>
        <strain evidence="2 3">AM25-1</strain>
    </source>
</reference>
<gene>
    <name evidence="2" type="ORF">DW663_02275</name>
</gene>
<organism evidence="2 3">
    <name type="scientific">Fusobacterium mortiferum</name>
    <dbReference type="NCBI Taxonomy" id="850"/>
    <lineage>
        <taxon>Bacteria</taxon>
        <taxon>Fusobacteriati</taxon>
        <taxon>Fusobacteriota</taxon>
        <taxon>Fusobacteriia</taxon>
        <taxon>Fusobacteriales</taxon>
        <taxon>Fusobacteriaceae</taxon>
        <taxon>Fusobacterium</taxon>
    </lineage>
</organism>
<dbReference type="EMBL" id="QRHL01000002">
    <property type="protein sequence ID" value="RHF74313.1"/>
    <property type="molecule type" value="Genomic_DNA"/>
</dbReference>
<evidence type="ECO:0000313" key="3">
    <source>
        <dbReference type="Proteomes" id="UP000284676"/>
    </source>
</evidence>
<comment type="similarity">
    <text evidence="1">Belongs to the UPF0167 family.</text>
</comment>
<evidence type="ECO:0000313" key="2">
    <source>
        <dbReference type="EMBL" id="RHF74313.1"/>
    </source>
</evidence>
<dbReference type="Proteomes" id="UP000284676">
    <property type="component" value="Unassembled WGS sequence"/>
</dbReference>
<dbReference type="AlphaFoldDB" id="A0A414Q0I0"/>
<comment type="caution">
    <text evidence="2">The sequence shown here is derived from an EMBL/GenBank/DDBJ whole genome shotgun (WGS) entry which is preliminary data.</text>
</comment>
<proteinExistence type="inferred from homology"/>
<evidence type="ECO:0008006" key="4">
    <source>
        <dbReference type="Google" id="ProtNLM"/>
    </source>
</evidence>
<dbReference type="Pfam" id="PF03691">
    <property type="entry name" value="UPF0167"/>
    <property type="match status" value="1"/>
</dbReference>
<dbReference type="InterPro" id="IPR005363">
    <property type="entry name" value="UPF0167"/>
</dbReference>
<accession>A0A414Q0I0</accession>
<sequence>MKKELPFFKYYPDPLKTGEFETDETVTCECCGKETDVYYTGPFYSVENIEYLCPECIANGKASKKFDGDFVSLYFGKVSDEEKIDELIHRTPSYCGWQQECWITHCDDFCAFIDYVGAKELEKMGVLEEVIKNGNPDDGNEWSKEQIEIIKNMVNGGHVQGYLFRCLHCGKHFLYFDVD</sequence>
<dbReference type="RefSeq" id="WP_117709311.1">
    <property type="nucleotide sequence ID" value="NZ_QRHL01000002.1"/>
</dbReference>
<name>A0A414Q0I0_FUSMR</name>
<protein>
    <recommendedName>
        <fullName evidence="4">CbrC family protein</fullName>
    </recommendedName>
</protein>
<evidence type="ECO:0000256" key="1">
    <source>
        <dbReference type="ARBA" id="ARBA00008525"/>
    </source>
</evidence>